<protein>
    <recommendedName>
        <fullName evidence="3">Phosphoadenosine phosphosulphate reductase domain-containing protein</fullName>
    </recommendedName>
</protein>
<name>A0ABP7J247_9ACTN</name>
<evidence type="ECO:0008006" key="3">
    <source>
        <dbReference type="Google" id="ProtNLM"/>
    </source>
</evidence>
<dbReference type="Gene3D" id="3.40.50.620">
    <property type="entry name" value="HUPs"/>
    <property type="match status" value="1"/>
</dbReference>
<sequence>MTLHVVQMSGGIGSWAAAQRVAAEHGTGKMVLLFADTLVEDHDLYRFNADACAQLGMDLTVVCDGRTPFEVFHDQGFLGNSLIAPCSYWLKQKPCRDWLKAHADPRDTVVYIGIDWSEDRRVAGIERGWAPWTTRFPMCEPPYLTKDDMLNQARAAGIEPPRLYALGYTHNNCGGSCVRAGQRQWLHHLRTFPERYAEAERGEQQLRLQLGDVAILKIRRSGKTIPLPLTELRRRAHVERTQTGRGRACDHR</sequence>
<evidence type="ECO:0000313" key="2">
    <source>
        <dbReference type="Proteomes" id="UP001500888"/>
    </source>
</evidence>
<dbReference type="Proteomes" id="UP001500888">
    <property type="component" value="Unassembled WGS sequence"/>
</dbReference>
<dbReference type="RefSeq" id="WP_344948101.1">
    <property type="nucleotide sequence ID" value="NZ_BAAAZR010000031.1"/>
</dbReference>
<reference evidence="2" key="1">
    <citation type="journal article" date="2019" name="Int. J. Syst. Evol. Microbiol.">
        <title>The Global Catalogue of Microorganisms (GCM) 10K type strain sequencing project: providing services to taxonomists for standard genome sequencing and annotation.</title>
        <authorList>
            <consortium name="The Broad Institute Genomics Platform"/>
            <consortium name="The Broad Institute Genome Sequencing Center for Infectious Disease"/>
            <person name="Wu L."/>
            <person name="Ma J."/>
        </authorList>
    </citation>
    <scope>NUCLEOTIDE SEQUENCE [LARGE SCALE GENOMIC DNA]</scope>
    <source>
        <strain evidence="2">JCM 16908</strain>
    </source>
</reference>
<accession>A0ABP7J247</accession>
<dbReference type="EMBL" id="BAAAZR010000031">
    <property type="protein sequence ID" value="GAA3832102.1"/>
    <property type="molecule type" value="Genomic_DNA"/>
</dbReference>
<gene>
    <name evidence="1" type="ORF">GCM10022226_61590</name>
</gene>
<keyword evidence="2" id="KW-1185">Reference proteome</keyword>
<comment type="caution">
    <text evidence="1">The sequence shown here is derived from an EMBL/GenBank/DDBJ whole genome shotgun (WGS) entry which is preliminary data.</text>
</comment>
<organism evidence="1 2">
    <name type="scientific">Sphaerisporangium flaviroseum</name>
    <dbReference type="NCBI Taxonomy" id="509199"/>
    <lineage>
        <taxon>Bacteria</taxon>
        <taxon>Bacillati</taxon>
        <taxon>Actinomycetota</taxon>
        <taxon>Actinomycetes</taxon>
        <taxon>Streptosporangiales</taxon>
        <taxon>Streptosporangiaceae</taxon>
        <taxon>Sphaerisporangium</taxon>
    </lineage>
</organism>
<dbReference type="InterPro" id="IPR014729">
    <property type="entry name" value="Rossmann-like_a/b/a_fold"/>
</dbReference>
<proteinExistence type="predicted"/>
<evidence type="ECO:0000313" key="1">
    <source>
        <dbReference type="EMBL" id="GAA3832102.1"/>
    </source>
</evidence>
<dbReference type="SUPFAM" id="SSF52402">
    <property type="entry name" value="Adenine nucleotide alpha hydrolases-like"/>
    <property type="match status" value="1"/>
</dbReference>